<dbReference type="PATRIC" id="fig|29557.3.peg.208"/>
<dbReference type="STRING" id="29557.MGALLINA_02220"/>
<dbReference type="Pfam" id="PF00318">
    <property type="entry name" value="Ribosomal_S2"/>
    <property type="match status" value="1"/>
</dbReference>
<dbReference type="InterPro" id="IPR001865">
    <property type="entry name" value="Ribosomal_uS2"/>
</dbReference>
<gene>
    <name evidence="5 6" type="primary">rpsB</name>
    <name evidence="6" type="ORF">MGALLINA_02220</name>
</gene>
<organism evidence="6 7">
    <name type="scientific">Mycoplasmopsis gallinarum</name>
    <dbReference type="NCBI Taxonomy" id="29557"/>
    <lineage>
        <taxon>Bacteria</taxon>
        <taxon>Bacillati</taxon>
        <taxon>Mycoplasmatota</taxon>
        <taxon>Mycoplasmoidales</taxon>
        <taxon>Metamycoplasmataceae</taxon>
        <taxon>Mycoplasmopsis</taxon>
    </lineage>
</organism>
<dbReference type="GO" id="GO:0006412">
    <property type="term" value="P:translation"/>
    <property type="evidence" value="ECO:0007669"/>
    <property type="project" value="UniProtKB-UniRule"/>
</dbReference>
<dbReference type="PRINTS" id="PR00395">
    <property type="entry name" value="RIBOSOMALS2"/>
</dbReference>
<reference evidence="6 7" key="1">
    <citation type="submission" date="2016-03" db="EMBL/GenBank/DDBJ databases">
        <title>Genome sequence of Mycoplasma gallinarum strain Mgn_IPT.</title>
        <authorList>
            <person name="Yacoub E."/>
            <person name="Sirand-Pugnet P."/>
            <person name="Barre A."/>
            <person name="Maurier F."/>
            <person name="Blanchard A."/>
            <person name="Ben Abdelmoumen B.M."/>
        </authorList>
    </citation>
    <scope>NUCLEOTIDE SEQUENCE [LARGE SCALE GENOMIC DNA]</scope>
    <source>
        <strain evidence="6 7">Mgn_IPT</strain>
    </source>
</reference>
<keyword evidence="2 5" id="KW-0689">Ribosomal protein</keyword>
<dbReference type="InterPro" id="IPR023591">
    <property type="entry name" value="Ribosomal_uS2_flav_dom_sf"/>
</dbReference>
<dbReference type="Gene3D" id="1.10.287.610">
    <property type="entry name" value="Helix hairpin bin"/>
    <property type="match status" value="1"/>
</dbReference>
<dbReference type="NCBIfam" id="TIGR01011">
    <property type="entry name" value="rpsB_bact"/>
    <property type="match status" value="1"/>
</dbReference>
<proteinExistence type="inferred from homology"/>
<dbReference type="AlphaFoldDB" id="A0A168RHU0"/>
<comment type="caution">
    <text evidence="6">The sequence shown here is derived from an EMBL/GenBank/DDBJ whole genome shotgun (WGS) entry which is preliminary data.</text>
</comment>
<dbReference type="HAMAP" id="MF_00291_B">
    <property type="entry name" value="Ribosomal_uS2_B"/>
    <property type="match status" value="1"/>
</dbReference>
<dbReference type="RefSeq" id="WP_036437813.1">
    <property type="nucleotide sequence ID" value="NZ_LVLH01000027.1"/>
</dbReference>
<dbReference type="GO" id="GO:0022627">
    <property type="term" value="C:cytosolic small ribosomal subunit"/>
    <property type="evidence" value="ECO:0007669"/>
    <property type="project" value="TreeGrafter"/>
</dbReference>
<dbReference type="SUPFAM" id="SSF52313">
    <property type="entry name" value="Ribosomal protein S2"/>
    <property type="match status" value="1"/>
</dbReference>
<evidence type="ECO:0000256" key="2">
    <source>
        <dbReference type="ARBA" id="ARBA00022980"/>
    </source>
</evidence>
<evidence type="ECO:0000313" key="6">
    <source>
        <dbReference type="EMBL" id="OAB49002.1"/>
    </source>
</evidence>
<dbReference type="CDD" id="cd01425">
    <property type="entry name" value="RPS2"/>
    <property type="match status" value="1"/>
</dbReference>
<dbReference type="Gene3D" id="3.40.50.10490">
    <property type="entry name" value="Glucose-6-phosphate isomerase like protein, domain 1"/>
    <property type="match status" value="1"/>
</dbReference>
<name>A0A168RHU0_9BACT</name>
<dbReference type="EMBL" id="LVLH01000027">
    <property type="protein sequence ID" value="OAB49002.1"/>
    <property type="molecule type" value="Genomic_DNA"/>
</dbReference>
<dbReference type="GO" id="GO:0003735">
    <property type="term" value="F:structural constituent of ribosome"/>
    <property type="evidence" value="ECO:0007669"/>
    <property type="project" value="InterPro"/>
</dbReference>
<evidence type="ECO:0000313" key="7">
    <source>
        <dbReference type="Proteomes" id="UP000076983"/>
    </source>
</evidence>
<dbReference type="Proteomes" id="UP000076983">
    <property type="component" value="Unassembled WGS sequence"/>
</dbReference>
<dbReference type="PANTHER" id="PTHR12534:SF0">
    <property type="entry name" value="SMALL RIBOSOMAL SUBUNIT PROTEIN US2M"/>
    <property type="match status" value="1"/>
</dbReference>
<dbReference type="OrthoDB" id="9808036at2"/>
<protein>
    <recommendedName>
        <fullName evidence="4 5">Small ribosomal subunit protein uS2</fullName>
    </recommendedName>
</protein>
<keyword evidence="7" id="KW-1185">Reference proteome</keyword>
<keyword evidence="3 5" id="KW-0687">Ribonucleoprotein</keyword>
<accession>A0A168RHU0</accession>
<evidence type="ECO:0000256" key="4">
    <source>
        <dbReference type="ARBA" id="ARBA00035256"/>
    </source>
</evidence>
<dbReference type="InterPro" id="IPR005706">
    <property type="entry name" value="Ribosomal_uS2_bac/mit/plastid"/>
</dbReference>
<evidence type="ECO:0000256" key="1">
    <source>
        <dbReference type="ARBA" id="ARBA00006242"/>
    </source>
</evidence>
<evidence type="ECO:0000256" key="3">
    <source>
        <dbReference type="ARBA" id="ARBA00023274"/>
    </source>
</evidence>
<dbReference type="PANTHER" id="PTHR12534">
    <property type="entry name" value="30S RIBOSOMAL PROTEIN S2 PROKARYOTIC AND ORGANELLAR"/>
    <property type="match status" value="1"/>
</dbReference>
<evidence type="ECO:0000256" key="5">
    <source>
        <dbReference type="HAMAP-Rule" id="MF_00291"/>
    </source>
</evidence>
<comment type="similarity">
    <text evidence="1 5">Belongs to the universal ribosomal protein uS2 family.</text>
</comment>
<sequence>MSELNKEVATQEVKATKEEKKLIVSKDKLLEAGTYFGHKASQWNPKMKDYLLPQPKRGIHIINSNSTLQRLEFAFKLLLKQLSKNPRMNVIFVGTKKQAKDAIKENALRTNSFYVTERWLGGTFTNFSTINKRIKFMEELEAQAEQGFTNLGYTKKEALEKQKMLDKLHKNLEGIRRMKEIPSLMIIADPKEDEIAVKEARAKGVKIIGIIDSNVDPDLVDFGIPANDDSAKSINLIITILADAIALARGGKAKYAYQGDEAIVLPKFESEKREVKTNKYFTKKEETNNA</sequence>